<organism evidence="2 3">
    <name type="scientific">Drosophila rubida</name>
    <dbReference type="NCBI Taxonomy" id="30044"/>
    <lineage>
        <taxon>Eukaryota</taxon>
        <taxon>Metazoa</taxon>
        <taxon>Ecdysozoa</taxon>
        <taxon>Arthropoda</taxon>
        <taxon>Hexapoda</taxon>
        <taxon>Insecta</taxon>
        <taxon>Pterygota</taxon>
        <taxon>Neoptera</taxon>
        <taxon>Endopterygota</taxon>
        <taxon>Diptera</taxon>
        <taxon>Brachycera</taxon>
        <taxon>Muscomorpha</taxon>
        <taxon>Ephydroidea</taxon>
        <taxon>Drosophilidae</taxon>
        <taxon>Drosophila</taxon>
    </lineage>
</organism>
<protein>
    <submittedName>
        <fullName evidence="2">Uncharacterized protein</fullName>
    </submittedName>
</protein>
<name>A0AAD4K697_9MUSC</name>
<dbReference type="EMBL" id="JAJJHW010001127">
    <property type="protein sequence ID" value="KAH8377757.1"/>
    <property type="molecule type" value="Genomic_DNA"/>
</dbReference>
<dbReference type="Proteomes" id="UP001200034">
    <property type="component" value="Unassembled WGS sequence"/>
</dbReference>
<keyword evidence="3" id="KW-1185">Reference proteome</keyword>
<proteinExistence type="predicted"/>
<comment type="caution">
    <text evidence="2">The sequence shown here is derived from an EMBL/GenBank/DDBJ whole genome shotgun (WGS) entry which is preliminary data.</text>
</comment>
<sequence length="208" mass="23006">MYTASEVYGKDLEMRHNSQAKSLTNNDGISNNNSSIVHEQQIPFCNVDNAANYYKSVNLIGPAWNLKGASRSTNPSPSKCSSMVGRQLCRAAGYPAPASELLQYSDSFAKSFAPRKVSGGNNNQHTYQLMTQQVDYYSGSQPKGRQQVHSNSAPVKPERKYTPALSLEKDPLKRQIRARSTAEFLDGPSIYPHDLRPNSLANSWSSVM</sequence>
<dbReference type="AlphaFoldDB" id="A0AAD4K697"/>
<reference evidence="2" key="1">
    <citation type="journal article" date="2021" name="Mol. Ecol. Resour.">
        <title>Phylogenomic analyses of the genus Drosophila reveals genomic signals of climate adaptation.</title>
        <authorList>
            <person name="Li F."/>
            <person name="Rane R.V."/>
            <person name="Luria V."/>
            <person name="Xiong Z."/>
            <person name="Chen J."/>
            <person name="Li Z."/>
            <person name="Catullo R.A."/>
            <person name="Griffin P.C."/>
            <person name="Schiffer M."/>
            <person name="Pearce S."/>
            <person name="Lee S.F."/>
            <person name="McElroy K."/>
            <person name="Stocker A."/>
            <person name="Shirriffs J."/>
            <person name="Cockerell F."/>
            <person name="Coppin C."/>
            <person name="Sgro C.M."/>
            <person name="Karger A."/>
            <person name="Cain J.W."/>
            <person name="Weber J.A."/>
            <person name="Santpere G."/>
            <person name="Kirschner M.W."/>
            <person name="Hoffmann A.A."/>
            <person name="Oakeshott J.G."/>
            <person name="Zhang G."/>
        </authorList>
    </citation>
    <scope>NUCLEOTIDE SEQUENCE</scope>
    <source>
        <strain evidence="2">BGI-SZ-2011g</strain>
    </source>
</reference>
<gene>
    <name evidence="2" type="ORF">KR093_007009</name>
</gene>
<evidence type="ECO:0000313" key="2">
    <source>
        <dbReference type="EMBL" id="KAH8377757.1"/>
    </source>
</evidence>
<accession>A0AAD4K697</accession>
<evidence type="ECO:0000313" key="3">
    <source>
        <dbReference type="Proteomes" id="UP001200034"/>
    </source>
</evidence>
<feature type="compositionally biased region" description="Polar residues" evidence="1">
    <location>
        <begin position="138"/>
        <end position="153"/>
    </location>
</feature>
<feature type="region of interest" description="Disordered" evidence="1">
    <location>
        <begin position="138"/>
        <end position="173"/>
    </location>
</feature>
<evidence type="ECO:0000256" key="1">
    <source>
        <dbReference type="SAM" id="MobiDB-lite"/>
    </source>
</evidence>
<feature type="compositionally biased region" description="Basic and acidic residues" evidence="1">
    <location>
        <begin position="156"/>
        <end position="173"/>
    </location>
</feature>